<evidence type="ECO:0000259" key="1">
    <source>
        <dbReference type="SMART" id="SM00228"/>
    </source>
</evidence>
<evidence type="ECO:0000313" key="2">
    <source>
        <dbReference type="EMBL" id="RAL22839.1"/>
    </source>
</evidence>
<gene>
    <name evidence="2" type="ORF">DL240_08065</name>
</gene>
<dbReference type="RefSeq" id="WP_111729367.1">
    <property type="nucleotide sequence ID" value="NZ_QHKO01000003.1"/>
</dbReference>
<evidence type="ECO:0000313" key="3">
    <source>
        <dbReference type="Proteomes" id="UP000249169"/>
    </source>
</evidence>
<dbReference type="InterPro" id="IPR040756">
    <property type="entry name" value="Peptidase_M61_N"/>
</dbReference>
<dbReference type="SUPFAM" id="SSF55486">
    <property type="entry name" value="Metalloproteases ('zincins'), catalytic domain"/>
    <property type="match status" value="1"/>
</dbReference>
<dbReference type="SUPFAM" id="SSF50156">
    <property type="entry name" value="PDZ domain-like"/>
    <property type="match status" value="1"/>
</dbReference>
<dbReference type="InterPro" id="IPR007963">
    <property type="entry name" value="Peptidase_M61_catalytic"/>
</dbReference>
<dbReference type="InterPro" id="IPR036034">
    <property type="entry name" value="PDZ_sf"/>
</dbReference>
<protein>
    <submittedName>
        <fullName evidence="2">Peptidase M61</fullName>
    </submittedName>
</protein>
<dbReference type="EMBL" id="QHKO01000003">
    <property type="protein sequence ID" value="RAL22839.1"/>
    <property type="molecule type" value="Genomic_DNA"/>
</dbReference>
<dbReference type="Gene3D" id="2.30.42.10">
    <property type="match status" value="1"/>
</dbReference>
<feature type="domain" description="PDZ" evidence="1">
    <location>
        <begin position="462"/>
        <end position="547"/>
    </location>
</feature>
<organism evidence="2 3">
    <name type="scientific">Lujinxingia litoralis</name>
    <dbReference type="NCBI Taxonomy" id="2211119"/>
    <lineage>
        <taxon>Bacteria</taxon>
        <taxon>Deltaproteobacteria</taxon>
        <taxon>Bradymonadales</taxon>
        <taxon>Lujinxingiaceae</taxon>
        <taxon>Lujinxingia</taxon>
    </lineage>
</organism>
<accession>A0A328C5S0</accession>
<name>A0A328C5S0_9DELT</name>
<dbReference type="AlphaFoldDB" id="A0A328C5S0"/>
<dbReference type="Pfam" id="PF17899">
    <property type="entry name" value="Peptidase_M61_N"/>
    <property type="match status" value="1"/>
</dbReference>
<dbReference type="Pfam" id="PF05299">
    <property type="entry name" value="Peptidase_M61"/>
    <property type="match status" value="1"/>
</dbReference>
<keyword evidence="3" id="KW-1185">Reference proteome</keyword>
<sequence length="589" mass="67353">MSAPVAIQIQVPRPQTHLIEVEMRVMALSEEQELVLQMPVWSPGSYLVREYSRHVQRFAAFDQDGERLAFEKIDKASWKIDASRAEQVRVTYEVYAHDLTVRTNHVDTSHAFFNCVATCMYPQGRLQDPVELHVVAPEGWQIFCGLPLAEGSTSCFEAADFDELFDTPVEIGPHPFFDFEIDGVPHRFMTWGESNADFDALKEHVPRLVKVNTDMFGEVPYERYVFINHLVDGNFGGLEHRHSSVNMFDARGFDRVSQDEKGDVGKKYGNFLRLLCHEHFHAYHVKRLRPQALGPFDYQNENYTHDLWAVEGVTSYYDTYNLMRAGLLSPAGYVELLEKRVLELSQYPGRLLHSLEMASFDAWIKFYRPDENTRNSTVSYYLKGELVSWVLDLWIRLKSDGERTLADVLRKLYREHYQARDEGYPRGAFEAAVGEISGADPTEFFDRYIRGTDEIAWEEFLAPVGLRISAVYEERGGASIKAVTRAEDDRRVVREVLGGGPGEVAGLCAGDVLVAIDRWEVAERDPDELLIDYNEGDVVEVHVLRRGRLHTLTMTLAKPGPKSYKLEVRADASERARNLLKGWLGVETW</sequence>
<proteinExistence type="predicted"/>
<dbReference type="OrthoDB" id="9778516at2"/>
<comment type="caution">
    <text evidence="2">The sequence shown here is derived from an EMBL/GenBank/DDBJ whole genome shotgun (WGS) entry which is preliminary data.</text>
</comment>
<dbReference type="InterPro" id="IPR024191">
    <property type="entry name" value="Peptidase_M61"/>
</dbReference>
<dbReference type="InterPro" id="IPR027268">
    <property type="entry name" value="Peptidase_M4/M1_CTD_sf"/>
</dbReference>
<dbReference type="Proteomes" id="UP000249169">
    <property type="component" value="Unassembled WGS sequence"/>
</dbReference>
<reference evidence="2 3" key="1">
    <citation type="submission" date="2018-05" db="EMBL/GenBank/DDBJ databases">
        <title>Lujinxingia marina gen. nov. sp. nov., a new facultative anaerobic member of the class Deltaproteobacteria, and proposal of Lujinxingaceae fam. nov.</title>
        <authorList>
            <person name="Li C.-M."/>
        </authorList>
    </citation>
    <scope>NUCLEOTIDE SEQUENCE [LARGE SCALE GENOMIC DNA]</scope>
    <source>
        <strain evidence="2 3">B210</strain>
    </source>
</reference>
<dbReference type="SMART" id="SM00228">
    <property type="entry name" value="PDZ"/>
    <property type="match status" value="1"/>
</dbReference>
<dbReference type="InterPro" id="IPR001478">
    <property type="entry name" value="PDZ"/>
</dbReference>
<dbReference type="Gene3D" id="1.10.390.10">
    <property type="entry name" value="Neutral Protease Domain 2"/>
    <property type="match status" value="1"/>
</dbReference>
<dbReference type="Gene3D" id="2.60.40.3650">
    <property type="match status" value="1"/>
</dbReference>
<dbReference type="PIRSF" id="PIRSF016493">
    <property type="entry name" value="Glycyl_aminpptds"/>
    <property type="match status" value="1"/>
</dbReference>